<dbReference type="Pfam" id="PF19343">
    <property type="entry name" value="HAM1_N"/>
    <property type="match status" value="2"/>
</dbReference>
<sequence>MSSKLPPKKDPEREKAEKHALKAKEKATRVTEALNEGRLPNTEQITETIESIQESDAIHDTARGMSPLGKKVFADTEKLLDSTKTLLEEKNAGDEMQNIIYYGGKASRDIADSTSIPHDLTSKYETHAETSKSMAQDAFQKTMKIPQLLISSSEFRKLVNDIHEIIQEILDDTTPGQNQKEQKDDIREGEKSPKEALHQTTAQARGTVYPVAKATAATIEPHIKEFSEGRKSIQEASTEGIKKISTSLKEKVGDYQLSSEKRDRITTRFKNVMIDVQKKPEYQESLSEIVNMVSRITDFTQEFATRMSEPISQGAEKQKDSLSIAQRNAKELLENFSNNYSLDKLISLLKEMREQLKHDVDLRNHLKEVKNFVLCSLSDSDFIQKRDYKDHGSRLIKDSRHFLLERHSKTIKAIATEIRNFNEALQEDKTTARWRSDFEALISDVFLDEKGQPTFKFELIKDFGKILPLIAEKLKFIPLPRIENSDDQYDYIFDNIVLHVAEIVPKHLHISFHSDINLERGEDDVVQNTLSIEISKLCADARNIAFYYKKKSGIITMKDVGLVDFSIPSEGLNIYVKLLLSLPSDKDSSTQFNILQTETHIKELKLRLHETRHDFLYTLLTPLVEKRLKRQLEEIVTDYIRKSLEYLRENLAHLRDKVDQMQIDSQEIHPKHERREWESPAFDVKRKEE</sequence>
<dbReference type="Gene3D" id="3.15.10.10">
    <property type="entry name" value="Bactericidal permeability-increasing protein, domain 1"/>
    <property type="match status" value="1"/>
</dbReference>
<reference evidence="4" key="1">
    <citation type="submission" date="2021-06" db="EMBL/GenBank/DDBJ databases">
        <authorList>
            <person name="Kallberg Y."/>
            <person name="Tangrot J."/>
            <person name="Rosling A."/>
        </authorList>
    </citation>
    <scope>NUCLEOTIDE SEQUENCE</scope>
    <source>
        <strain evidence="4">AZ414A</strain>
    </source>
</reference>
<feature type="region of interest" description="Disordered" evidence="1">
    <location>
        <begin position="669"/>
        <end position="689"/>
    </location>
</feature>
<feature type="domain" description="HAM1-like N-terminal" evidence="3">
    <location>
        <begin position="10"/>
        <end position="173"/>
    </location>
</feature>
<dbReference type="EMBL" id="CAJVPK010000016">
    <property type="protein sequence ID" value="CAG8433496.1"/>
    <property type="molecule type" value="Genomic_DNA"/>
</dbReference>
<evidence type="ECO:0000313" key="4">
    <source>
        <dbReference type="EMBL" id="CAG8433496.1"/>
    </source>
</evidence>
<dbReference type="AlphaFoldDB" id="A0A9N8V150"/>
<dbReference type="InterPro" id="IPR027842">
    <property type="entry name" value="HAM1-like_C"/>
</dbReference>
<feature type="compositionally biased region" description="Basic and acidic residues" evidence="1">
    <location>
        <begin position="7"/>
        <end position="29"/>
    </location>
</feature>
<feature type="compositionally biased region" description="Basic and acidic residues" evidence="1">
    <location>
        <begin position="180"/>
        <end position="197"/>
    </location>
</feature>
<dbReference type="OrthoDB" id="19394at2759"/>
<organism evidence="4 5">
    <name type="scientific">Diversispora eburnea</name>
    <dbReference type="NCBI Taxonomy" id="1213867"/>
    <lineage>
        <taxon>Eukaryota</taxon>
        <taxon>Fungi</taxon>
        <taxon>Fungi incertae sedis</taxon>
        <taxon>Mucoromycota</taxon>
        <taxon>Glomeromycotina</taxon>
        <taxon>Glomeromycetes</taxon>
        <taxon>Diversisporales</taxon>
        <taxon>Diversisporaceae</taxon>
        <taxon>Diversispora</taxon>
    </lineage>
</organism>
<dbReference type="Pfam" id="PF14613">
    <property type="entry name" value="HAM1_C"/>
    <property type="match status" value="1"/>
</dbReference>
<gene>
    <name evidence="4" type="ORF">DEBURN_LOCUS470</name>
</gene>
<feature type="domain" description="HAM1-like C-terminal" evidence="2">
    <location>
        <begin position="600"/>
        <end position="673"/>
    </location>
</feature>
<evidence type="ECO:0000256" key="1">
    <source>
        <dbReference type="SAM" id="MobiDB-lite"/>
    </source>
</evidence>
<keyword evidence="5" id="KW-1185">Reference proteome</keyword>
<dbReference type="GO" id="GO:0008289">
    <property type="term" value="F:lipid binding"/>
    <property type="evidence" value="ECO:0007669"/>
    <property type="project" value="InterPro"/>
</dbReference>
<feature type="domain" description="HAM1-like N-terminal" evidence="3">
    <location>
        <begin position="187"/>
        <end position="578"/>
    </location>
</feature>
<dbReference type="SUPFAM" id="SSF55394">
    <property type="entry name" value="Bactericidal permeability-increasing protein, BPI"/>
    <property type="match status" value="1"/>
</dbReference>
<proteinExistence type="predicted"/>
<dbReference type="Proteomes" id="UP000789706">
    <property type="component" value="Unassembled WGS sequence"/>
</dbReference>
<comment type="caution">
    <text evidence="4">The sequence shown here is derived from an EMBL/GenBank/DDBJ whole genome shotgun (WGS) entry which is preliminary data.</text>
</comment>
<accession>A0A9N8V150</accession>
<dbReference type="InterPro" id="IPR045967">
    <property type="entry name" value="HAM1-like_N"/>
</dbReference>
<dbReference type="PANTHER" id="PTHR31138">
    <property type="entry name" value="CHROMOSOME 19, WHOLE GENOME SHOTGUN SEQUENCE"/>
    <property type="match status" value="1"/>
</dbReference>
<feature type="region of interest" description="Disordered" evidence="1">
    <location>
        <begin position="170"/>
        <end position="202"/>
    </location>
</feature>
<feature type="region of interest" description="Disordered" evidence="1">
    <location>
        <begin position="1"/>
        <end position="29"/>
    </location>
</feature>
<dbReference type="PANTHER" id="PTHR31138:SF1">
    <property type="entry name" value="PDZ DOMAIN-CONTAINING PROTEIN"/>
    <property type="match status" value="1"/>
</dbReference>
<protein>
    <submittedName>
        <fullName evidence="4">6278_t:CDS:1</fullName>
    </submittedName>
</protein>
<name>A0A9N8V150_9GLOM</name>
<evidence type="ECO:0000259" key="2">
    <source>
        <dbReference type="Pfam" id="PF14613"/>
    </source>
</evidence>
<evidence type="ECO:0000313" key="5">
    <source>
        <dbReference type="Proteomes" id="UP000789706"/>
    </source>
</evidence>
<evidence type="ECO:0000259" key="3">
    <source>
        <dbReference type="Pfam" id="PF19343"/>
    </source>
</evidence>
<dbReference type="InterPro" id="IPR017943">
    <property type="entry name" value="Bactericidal_perm-incr_a/b_dom"/>
</dbReference>